<dbReference type="Proteomes" id="UP000823521">
    <property type="component" value="Unassembled WGS sequence"/>
</dbReference>
<organism evidence="2 3">
    <name type="scientific">Micromonospora echinofusca</name>
    <dbReference type="NCBI Taxonomy" id="47858"/>
    <lineage>
        <taxon>Bacteria</taxon>
        <taxon>Bacillati</taxon>
        <taxon>Actinomycetota</taxon>
        <taxon>Actinomycetes</taxon>
        <taxon>Micromonosporales</taxon>
        <taxon>Micromonosporaceae</taxon>
        <taxon>Micromonospora</taxon>
    </lineage>
</organism>
<comment type="caution">
    <text evidence="2">The sequence shown here is derived from an EMBL/GenBank/DDBJ whole genome shotgun (WGS) entry which is preliminary data.</text>
</comment>
<dbReference type="InterPro" id="IPR000073">
    <property type="entry name" value="AB_hydrolase_1"/>
</dbReference>
<dbReference type="Gene3D" id="3.40.50.1820">
    <property type="entry name" value="alpha/beta hydrolase"/>
    <property type="match status" value="1"/>
</dbReference>
<evidence type="ECO:0000259" key="1">
    <source>
        <dbReference type="Pfam" id="PF12697"/>
    </source>
</evidence>
<evidence type="ECO:0000313" key="3">
    <source>
        <dbReference type="Proteomes" id="UP000823521"/>
    </source>
</evidence>
<evidence type="ECO:0000313" key="2">
    <source>
        <dbReference type="EMBL" id="MBO4210314.1"/>
    </source>
</evidence>
<dbReference type="SUPFAM" id="SSF53474">
    <property type="entry name" value="alpha/beta-Hydrolases"/>
    <property type="match status" value="1"/>
</dbReference>
<sequence>MSAAVQVVYERRGSGPPLVLLHGIGHHWRAWLPVLDRLADAHDVVAIDLPGFGESPVPASGLPRDMPAVVAAVVDVCTALGLDRPHVAGNSLGGAIALELAAAGRVASATALSPAGFCTPGQLRWALGVLGAHRVVARLPVPVLRPVLSVTALRYLSFGMLLARPGRLTGELALADARALARARAFRAVARAGRGYAFTGTPTVPVTVAWGTRDRILPYRQATVARQRLPEARHVALTGCGHLPMHDDPDLVTSVILATTGAVPR</sequence>
<gene>
    <name evidence="2" type="ORF">GSF22_30615</name>
</gene>
<dbReference type="PRINTS" id="PR00111">
    <property type="entry name" value="ABHYDROLASE"/>
</dbReference>
<dbReference type="GO" id="GO:0016787">
    <property type="term" value="F:hydrolase activity"/>
    <property type="evidence" value="ECO:0007669"/>
    <property type="project" value="UniProtKB-KW"/>
</dbReference>
<keyword evidence="3" id="KW-1185">Reference proteome</keyword>
<dbReference type="EMBL" id="WVUH01000453">
    <property type="protein sequence ID" value="MBO4210314.1"/>
    <property type="molecule type" value="Genomic_DNA"/>
</dbReference>
<dbReference type="Pfam" id="PF12697">
    <property type="entry name" value="Abhydrolase_6"/>
    <property type="match status" value="1"/>
</dbReference>
<dbReference type="RefSeq" id="WP_208817408.1">
    <property type="nucleotide sequence ID" value="NZ_WVUH01000453.1"/>
</dbReference>
<dbReference type="InterPro" id="IPR029058">
    <property type="entry name" value="AB_hydrolase_fold"/>
</dbReference>
<reference evidence="2 3" key="1">
    <citation type="submission" date="2019-12" db="EMBL/GenBank/DDBJ databases">
        <title>Whole genome sequencing of endophytic Actinobacterium Micromonospora sp. MPMI6T.</title>
        <authorList>
            <person name="Evv R."/>
            <person name="Podile A.R."/>
        </authorList>
    </citation>
    <scope>NUCLEOTIDE SEQUENCE [LARGE SCALE GENOMIC DNA]</scope>
    <source>
        <strain evidence="2 3">MPMI6</strain>
    </source>
</reference>
<dbReference type="PANTHER" id="PTHR46438:SF11">
    <property type="entry name" value="LIPASE-RELATED"/>
    <property type="match status" value="1"/>
</dbReference>
<dbReference type="PANTHER" id="PTHR46438">
    <property type="entry name" value="ALPHA/BETA-HYDROLASES SUPERFAMILY PROTEIN"/>
    <property type="match status" value="1"/>
</dbReference>
<keyword evidence="2" id="KW-0378">Hydrolase</keyword>
<feature type="domain" description="AB hydrolase-1" evidence="1">
    <location>
        <begin position="18"/>
        <end position="252"/>
    </location>
</feature>
<accession>A0ABS3W0J4</accession>
<name>A0ABS3W0J4_MICEH</name>
<proteinExistence type="predicted"/>
<protein>
    <submittedName>
        <fullName evidence="2">Alpha/beta fold hydrolase</fullName>
    </submittedName>
</protein>